<protein>
    <submittedName>
        <fullName evidence="2">Uncharacterized protein</fullName>
    </submittedName>
</protein>
<proteinExistence type="predicted"/>
<comment type="caution">
    <text evidence="2">The sequence shown here is derived from an EMBL/GenBank/DDBJ whole genome shotgun (WGS) entry which is preliminary data.</text>
</comment>
<evidence type="ECO:0000313" key="3">
    <source>
        <dbReference type="Proteomes" id="UP000004116"/>
    </source>
</evidence>
<organism evidence="2 3">
    <name type="scientific">Candidatus Regiella insecticola 5.15</name>
    <dbReference type="NCBI Taxonomy" id="1005043"/>
    <lineage>
        <taxon>Bacteria</taxon>
        <taxon>Pseudomonadati</taxon>
        <taxon>Pseudomonadota</taxon>
        <taxon>Gammaproteobacteria</taxon>
        <taxon>Enterobacterales</taxon>
        <taxon>Enterobacteriaceae</taxon>
        <taxon>aphid secondary symbionts</taxon>
        <taxon>Candidatus Regiella</taxon>
    </lineage>
</organism>
<keyword evidence="3" id="KW-1185">Reference proteome</keyword>
<dbReference type="Proteomes" id="UP000004116">
    <property type="component" value="Unassembled WGS sequence"/>
</dbReference>
<dbReference type="EMBL" id="AGCA01000148">
    <property type="protein sequence ID" value="EGY29350.1"/>
    <property type="molecule type" value="Genomic_DNA"/>
</dbReference>
<evidence type="ECO:0000313" key="2">
    <source>
        <dbReference type="EMBL" id="EGY29350.1"/>
    </source>
</evidence>
<gene>
    <name evidence="2" type="ORF">Rin_00006820</name>
</gene>
<feature type="compositionally biased region" description="Basic and acidic residues" evidence="1">
    <location>
        <begin position="9"/>
        <end position="21"/>
    </location>
</feature>
<reference evidence="2 3" key="1">
    <citation type="journal article" date="2012" name="Genome Res.">
        <title>Genomic basis of endosymbiont-conferred protection against an insect parasitoid.</title>
        <authorList>
            <person name="Hansen A.K."/>
            <person name="Vorburger C."/>
            <person name="Moran N.A."/>
        </authorList>
    </citation>
    <scope>NUCLEOTIDE SEQUENCE [LARGE SCALE GENOMIC DNA]</scope>
    <source>
        <strain evidence="3">R5.15</strain>
    </source>
</reference>
<feature type="non-terminal residue" evidence="2">
    <location>
        <position position="1"/>
    </location>
</feature>
<evidence type="ECO:0000256" key="1">
    <source>
        <dbReference type="SAM" id="MobiDB-lite"/>
    </source>
</evidence>
<name>G2GY31_9ENTR</name>
<sequence length="27" mass="2923">QGCQLKGSKKGEAEHEAKPIDIKSLMP</sequence>
<feature type="region of interest" description="Disordered" evidence="1">
    <location>
        <begin position="1"/>
        <end position="27"/>
    </location>
</feature>
<dbReference type="AlphaFoldDB" id="G2GY31"/>
<accession>G2GY31</accession>